<dbReference type="PANTHER" id="PTHR10724:SF10">
    <property type="entry name" value="S1 RNA-BINDING DOMAIN-CONTAINING PROTEIN 1"/>
    <property type="match status" value="1"/>
</dbReference>
<dbReference type="InterPro" id="IPR012337">
    <property type="entry name" value="RNaseH-like_sf"/>
</dbReference>
<dbReference type="CDD" id="cd05685">
    <property type="entry name" value="S1_Tex"/>
    <property type="match status" value="1"/>
</dbReference>
<dbReference type="FunFam" id="1.10.150.310:FF:000002">
    <property type="entry name" value="Putative transcription modulator/accessory protein"/>
    <property type="match status" value="1"/>
</dbReference>
<dbReference type="Gene3D" id="2.40.50.140">
    <property type="entry name" value="Nucleic acid-binding proteins"/>
    <property type="match status" value="1"/>
</dbReference>
<dbReference type="EMBL" id="ASWO01000005">
    <property type="protein sequence ID" value="EOT83889.1"/>
    <property type="molecule type" value="Genomic_DNA"/>
</dbReference>
<dbReference type="Pfam" id="PF09371">
    <property type="entry name" value="Tex_N"/>
    <property type="match status" value="1"/>
</dbReference>
<dbReference type="InterPro" id="IPR003029">
    <property type="entry name" value="S1_domain"/>
</dbReference>
<dbReference type="FunFam" id="3.30.420.140:FF:000001">
    <property type="entry name" value="RNA-binding transcriptional accessory protein"/>
    <property type="match status" value="1"/>
</dbReference>
<dbReference type="InterPro" id="IPR023319">
    <property type="entry name" value="Tex-like_HTH_dom_sf"/>
</dbReference>
<evidence type="ECO:0000313" key="2">
    <source>
        <dbReference type="EMBL" id="EOT83889.1"/>
    </source>
</evidence>
<dbReference type="InterPro" id="IPR012340">
    <property type="entry name" value="NA-bd_OB-fold"/>
</dbReference>
<dbReference type="SUPFAM" id="SSF47781">
    <property type="entry name" value="RuvA domain 2-like"/>
    <property type="match status" value="2"/>
</dbReference>
<dbReference type="InterPro" id="IPR041692">
    <property type="entry name" value="HHH_9"/>
</dbReference>
<name>S0NRH3_9ENTE</name>
<gene>
    <name evidence="2" type="ORF">I573_01614</name>
</gene>
<dbReference type="InterPro" id="IPR010994">
    <property type="entry name" value="RuvA_2-like"/>
</dbReference>
<dbReference type="InterPro" id="IPR018974">
    <property type="entry name" value="Tex-like_N"/>
</dbReference>
<dbReference type="Gene3D" id="1.10.10.650">
    <property type="entry name" value="RuvA domain 2-like"/>
    <property type="match status" value="1"/>
</dbReference>
<comment type="caution">
    <text evidence="2">The sequence shown here is derived from an EMBL/GenBank/DDBJ whole genome shotgun (WGS) entry which is preliminary data.</text>
</comment>
<dbReference type="Gene3D" id="1.10.3500.10">
    <property type="entry name" value="Tex N-terminal region-like"/>
    <property type="match status" value="1"/>
</dbReference>
<dbReference type="SUPFAM" id="SSF53098">
    <property type="entry name" value="Ribonuclease H-like"/>
    <property type="match status" value="1"/>
</dbReference>
<dbReference type="InterPro" id="IPR023323">
    <property type="entry name" value="Tex-like_dom_sf"/>
</dbReference>
<dbReference type="OrthoDB" id="9804714at2"/>
<dbReference type="SMART" id="SM00316">
    <property type="entry name" value="S1"/>
    <property type="match status" value="1"/>
</dbReference>
<dbReference type="SMART" id="SM00732">
    <property type="entry name" value="YqgFc"/>
    <property type="match status" value="1"/>
</dbReference>
<dbReference type="eggNOG" id="COG2183">
    <property type="taxonomic scope" value="Bacteria"/>
</dbReference>
<dbReference type="RefSeq" id="WP_016185516.1">
    <property type="nucleotide sequence ID" value="NZ_ASWO01000005.1"/>
</dbReference>
<protein>
    <recommendedName>
        <fullName evidence="1">S1 motif domain-containing protein</fullName>
    </recommendedName>
</protein>
<dbReference type="Gene3D" id="3.30.420.140">
    <property type="entry name" value="YqgF/RNase H-like domain"/>
    <property type="match status" value="1"/>
</dbReference>
<dbReference type="Pfam" id="PF16921">
    <property type="entry name" value="Tex_YqgF"/>
    <property type="match status" value="1"/>
</dbReference>
<proteinExistence type="predicted"/>
<organism evidence="2 3">
    <name type="scientific">Enterococcus sulfureus ATCC 49903</name>
    <dbReference type="NCBI Taxonomy" id="1140003"/>
    <lineage>
        <taxon>Bacteria</taxon>
        <taxon>Bacillati</taxon>
        <taxon>Bacillota</taxon>
        <taxon>Bacilli</taxon>
        <taxon>Lactobacillales</taxon>
        <taxon>Enterococcaceae</taxon>
        <taxon>Enterococcus</taxon>
    </lineage>
</organism>
<reference evidence="2 3" key="1">
    <citation type="submission" date="2013-03" db="EMBL/GenBank/DDBJ databases">
        <title>The Genome Sequence of Enterococcus sulfureus ATCC_49903 (PacBio/Illumina hybrid assembly).</title>
        <authorList>
            <consortium name="The Broad Institute Genomics Platform"/>
            <consortium name="The Broad Institute Genome Sequencing Center for Infectious Disease"/>
            <person name="Earl A."/>
            <person name="Russ C."/>
            <person name="Gilmore M."/>
            <person name="Surin D."/>
            <person name="Walker B."/>
            <person name="Young S."/>
            <person name="Zeng Q."/>
            <person name="Gargeya S."/>
            <person name="Fitzgerald M."/>
            <person name="Haas B."/>
            <person name="Abouelleil A."/>
            <person name="Allen A.W."/>
            <person name="Alvarado L."/>
            <person name="Arachchi H.M."/>
            <person name="Berlin A.M."/>
            <person name="Chapman S.B."/>
            <person name="Gainer-Dewar J."/>
            <person name="Goldberg J."/>
            <person name="Griggs A."/>
            <person name="Gujja S."/>
            <person name="Hansen M."/>
            <person name="Howarth C."/>
            <person name="Imamovic A."/>
            <person name="Ireland A."/>
            <person name="Larimer J."/>
            <person name="McCowan C."/>
            <person name="Murphy C."/>
            <person name="Pearson M."/>
            <person name="Poon T.W."/>
            <person name="Priest M."/>
            <person name="Roberts A."/>
            <person name="Saif S."/>
            <person name="Shea T."/>
            <person name="Sisk P."/>
            <person name="Sykes S."/>
            <person name="Wortman J."/>
            <person name="Nusbaum C."/>
            <person name="Birren B."/>
        </authorList>
    </citation>
    <scope>NUCLEOTIDE SEQUENCE [LARGE SCALE GENOMIC DNA]</scope>
    <source>
        <strain evidence="2 3">ATCC 49903</strain>
    </source>
</reference>
<feature type="domain" description="S1 motif" evidence="1">
    <location>
        <begin position="647"/>
        <end position="716"/>
    </location>
</feature>
<evidence type="ECO:0000259" key="1">
    <source>
        <dbReference type="PROSITE" id="PS50126"/>
    </source>
</evidence>
<dbReference type="InterPro" id="IPR037027">
    <property type="entry name" value="YqgF/RNaseH-like_dom_sf"/>
</dbReference>
<dbReference type="GO" id="GO:0005737">
    <property type="term" value="C:cytoplasm"/>
    <property type="evidence" value="ECO:0007669"/>
    <property type="project" value="UniProtKB-ARBA"/>
</dbReference>
<dbReference type="Proteomes" id="UP000015961">
    <property type="component" value="Unassembled WGS sequence"/>
</dbReference>
<dbReference type="FunFam" id="2.40.50.140:FF:000051">
    <property type="entry name" value="RNA-binding transcriptional accessory protein"/>
    <property type="match status" value="1"/>
</dbReference>
<dbReference type="InterPro" id="IPR050437">
    <property type="entry name" value="Ribos_protein_bS1-like"/>
</dbReference>
<dbReference type="SUPFAM" id="SSF50249">
    <property type="entry name" value="Nucleic acid-binding proteins"/>
    <property type="match status" value="1"/>
</dbReference>
<sequence>MDNTIRKQIQDALPHYQTKQIHAVIDLLEAGNTIPFIARYRKEQTQALDEVAIKEISDTATHTLALAKRKTDILHRIMELEKLTPSLQKAIEETTQLNRLEELYQPYKQKRRTKAMIAKENGLLPLAQWIQTYPKTGDLLKQSAHYCNEQVLTPEDALQGAQDIIAESINEKIHLKKWIREHIWRFGKLATKLKKQAEDEEETYRMYYEYEEKLTTIVPHRVLAMNRGEKAGILSVKLLVDDTKIKEFLYRNCCPTTTIAKEILYQSVDQAYKKAIFPAIEREIRNELTEKADAQAIHIFGENLRNLLLQSPLKNQIILGLDPAYRTGCKLAIIDQTGSVLHIDVIYPHPPASEAQRKQSKQVFKDLLMRYNVNMVAIGNGTASRESEQFVADCVNECDRTIYFTIVSEAGASIYSASDVARKEFPDLTVEKRSAISIARRLQDPLAELVKIDPQSVGVGQYQHDVSQTKLKSELEFVVETVVNQVGVDVNTASAELLVHIAGLTKTTAENIVAYRMENGPFKQRKELEKVPRLGPKAFEQAIGFLRIFDSLEPLDQTAIHPESYPLAEEILSVLRLDKRNLGEKPVHSLLSEQEVLQAIDQSTILSALTLHDLYTQLLHPRADIREKMPKPILRQDVLTIKDVSDGMQLTGTVRNVVDFGAFVDIGLKQDGLVHVSKMSTKFVKNATTLVSVGDIVTVWVEAIDLARQRVSLTMIDPKHFATKAKNS</sequence>
<dbReference type="Pfam" id="PF12836">
    <property type="entry name" value="HHH_3"/>
    <property type="match status" value="1"/>
</dbReference>
<accession>S0NRH3</accession>
<dbReference type="SUPFAM" id="SSF158832">
    <property type="entry name" value="Tex N-terminal region-like"/>
    <property type="match status" value="1"/>
</dbReference>
<dbReference type="PANTHER" id="PTHR10724">
    <property type="entry name" value="30S RIBOSOMAL PROTEIN S1"/>
    <property type="match status" value="1"/>
</dbReference>
<dbReference type="InterPro" id="IPR055179">
    <property type="entry name" value="Tex-like_central_region"/>
</dbReference>
<dbReference type="Pfam" id="PF22706">
    <property type="entry name" value="Tex_central_region"/>
    <property type="match status" value="1"/>
</dbReference>
<dbReference type="InterPro" id="IPR006641">
    <property type="entry name" value="YqgF/RNaseH-like_dom"/>
</dbReference>
<dbReference type="InterPro" id="IPR032639">
    <property type="entry name" value="Tex_YqgF"/>
</dbReference>
<dbReference type="GO" id="GO:0006139">
    <property type="term" value="P:nucleobase-containing compound metabolic process"/>
    <property type="evidence" value="ECO:0007669"/>
    <property type="project" value="InterPro"/>
</dbReference>
<dbReference type="STRING" id="1140003.OMY_01064"/>
<dbReference type="Pfam" id="PF17674">
    <property type="entry name" value="HHH_9"/>
    <property type="match status" value="1"/>
</dbReference>
<keyword evidence="3" id="KW-1185">Reference proteome</keyword>
<dbReference type="GO" id="GO:0003735">
    <property type="term" value="F:structural constituent of ribosome"/>
    <property type="evidence" value="ECO:0007669"/>
    <property type="project" value="TreeGrafter"/>
</dbReference>
<dbReference type="Pfam" id="PF00575">
    <property type="entry name" value="S1"/>
    <property type="match status" value="1"/>
</dbReference>
<dbReference type="FunFam" id="1.10.10.650:FF:000001">
    <property type="entry name" value="S1 RNA-binding domain 1"/>
    <property type="match status" value="1"/>
</dbReference>
<dbReference type="GO" id="GO:0006412">
    <property type="term" value="P:translation"/>
    <property type="evidence" value="ECO:0007669"/>
    <property type="project" value="TreeGrafter"/>
</dbReference>
<dbReference type="Gene3D" id="1.10.150.310">
    <property type="entry name" value="Tex RuvX-like domain-like"/>
    <property type="match status" value="1"/>
</dbReference>
<dbReference type="InterPro" id="IPR044146">
    <property type="entry name" value="S1_Tex"/>
</dbReference>
<dbReference type="PATRIC" id="fig|1140003.3.peg.1022"/>
<dbReference type="PROSITE" id="PS50126">
    <property type="entry name" value="S1"/>
    <property type="match status" value="1"/>
</dbReference>
<dbReference type="GO" id="GO:0003729">
    <property type="term" value="F:mRNA binding"/>
    <property type="evidence" value="ECO:0007669"/>
    <property type="project" value="TreeGrafter"/>
</dbReference>
<dbReference type="AlphaFoldDB" id="S0NRH3"/>
<evidence type="ECO:0000313" key="3">
    <source>
        <dbReference type="Proteomes" id="UP000015961"/>
    </source>
</evidence>